<dbReference type="CDD" id="cd06267">
    <property type="entry name" value="PBP1_LacI_sugar_binding-like"/>
    <property type="match status" value="1"/>
</dbReference>
<protein>
    <submittedName>
        <fullName evidence="5">Transcriptional regulator, LacI family</fullName>
    </submittedName>
</protein>
<dbReference type="PROSITE" id="PS50932">
    <property type="entry name" value="HTH_LACI_2"/>
    <property type="match status" value="1"/>
</dbReference>
<keyword evidence="3" id="KW-0804">Transcription</keyword>
<evidence type="ECO:0000313" key="5">
    <source>
        <dbReference type="EMBL" id="SDP20831.1"/>
    </source>
</evidence>
<dbReference type="GO" id="GO:0000976">
    <property type="term" value="F:transcription cis-regulatory region binding"/>
    <property type="evidence" value="ECO:0007669"/>
    <property type="project" value="TreeGrafter"/>
</dbReference>
<keyword evidence="6" id="KW-1185">Reference proteome</keyword>
<feature type="domain" description="HTH lacI-type" evidence="4">
    <location>
        <begin position="9"/>
        <end position="63"/>
    </location>
</feature>
<sequence>MSRMGRASVTIYDVADAAGVSISTVSNALNRPDRVREDTRRRVLQAAQSLGFTPKSEAVNQARKGVGRIGVIAPFVAYSSYMRRLAGLLEVLNKANLEVCTYDEESAASRTSLLLSRLPLGSRLDGLVVMGIPLDDEAAERLLAASLPTVLVDSEDARFSCVVSDNALSGRLVARHLLDAGHTRIGYLTEEHEVAAHPQQGVQRSQAFAAELAAAGHPLELQRVVSTAHSVDAARVAAGGLLADGSLTAVAAHDDTLAVGVLHAAAERGLRVPTDLAVTGCDDGDVAAAVGLTTIRQPFEESGRLAATTLLELMGAEHPTRRTTVLRQDLVVRGSTGAALPATV</sequence>
<dbReference type="PANTHER" id="PTHR30146">
    <property type="entry name" value="LACI-RELATED TRANSCRIPTIONAL REPRESSOR"/>
    <property type="match status" value="1"/>
</dbReference>
<reference evidence="6" key="1">
    <citation type="submission" date="2016-10" db="EMBL/GenBank/DDBJ databases">
        <authorList>
            <person name="Varghese N."/>
            <person name="Submissions S."/>
        </authorList>
    </citation>
    <scope>NUCLEOTIDE SEQUENCE [LARGE SCALE GENOMIC DNA]</scope>
    <source>
        <strain evidence="6">DSM 45843</strain>
    </source>
</reference>
<dbReference type="STRING" id="1052260.SAMN05660199_03355"/>
<keyword evidence="1" id="KW-0805">Transcription regulation</keyword>
<dbReference type="Gene3D" id="3.40.50.2300">
    <property type="match status" value="2"/>
</dbReference>
<evidence type="ECO:0000313" key="6">
    <source>
        <dbReference type="Proteomes" id="UP000199088"/>
    </source>
</evidence>
<dbReference type="CDD" id="cd01392">
    <property type="entry name" value="HTH_LacI"/>
    <property type="match status" value="1"/>
</dbReference>
<dbReference type="SMART" id="SM00354">
    <property type="entry name" value="HTH_LACI"/>
    <property type="match status" value="1"/>
</dbReference>
<evidence type="ECO:0000259" key="4">
    <source>
        <dbReference type="PROSITE" id="PS50932"/>
    </source>
</evidence>
<keyword evidence="2" id="KW-0238">DNA-binding</keyword>
<dbReference type="InterPro" id="IPR046335">
    <property type="entry name" value="LacI/GalR-like_sensor"/>
</dbReference>
<dbReference type="Gene3D" id="1.10.260.40">
    <property type="entry name" value="lambda repressor-like DNA-binding domains"/>
    <property type="match status" value="1"/>
</dbReference>
<dbReference type="SUPFAM" id="SSF53822">
    <property type="entry name" value="Periplasmic binding protein-like I"/>
    <property type="match status" value="1"/>
</dbReference>
<dbReference type="AlphaFoldDB" id="A0A1H0QU32"/>
<dbReference type="Proteomes" id="UP000199088">
    <property type="component" value="Unassembled WGS sequence"/>
</dbReference>
<dbReference type="Pfam" id="PF13377">
    <property type="entry name" value="Peripla_BP_3"/>
    <property type="match status" value="1"/>
</dbReference>
<organism evidence="5 6">
    <name type="scientific">Klenkia soli</name>
    <dbReference type="NCBI Taxonomy" id="1052260"/>
    <lineage>
        <taxon>Bacteria</taxon>
        <taxon>Bacillati</taxon>
        <taxon>Actinomycetota</taxon>
        <taxon>Actinomycetes</taxon>
        <taxon>Geodermatophilales</taxon>
        <taxon>Geodermatophilaceae</taxon>
        <taxon>Klenkia</taxon>
    </lineage>
</organism>
<name>A0A1H0QU32_9ACTN</name>
<dbReference type="PROSITE" id="PS00356">
    <property type="entry name" value="HTH_LACI_1"/>
    <property type="match status" value="1"/>
</dbReference>
<dbReference type="GO" id="GO:0003700">
    <property type="term" value="F:DNA-binding transcription factor activity"/>
    <property type="evidence" value="ECO:0007669"/>
    <property type="project" value="TreeGrafter"/>
</dbReference>
<dbReference type="InterPro" id="IPR028082">
    <property type="entry name" value="Peripla_BP_I"/>
</dbReference>
<dbReference type="InterPro" id="IPR000843">
    <property type="entry name" value="HTH_LacI"/>
</dbReference>
<dbReference type="EMBL" id="FNIR01000011">
    <property type="protein sequence ID" value="SDP20831.1"/>
    <property type="molecule type" value="Genomic_DNA"/>
</dbReference>
<gene>
    <name evidence="5" type="ORF">SAMN05660199_03355</name>
</gene>
<proteinExistence type="predicted"/>
<dbReference type="InterPro" id="IPR010982">
    <property type="entry name" value="Lambda_DNA-bd_dom_sf"/>
</dbReference>
<dbReference type="Pfam" id="PF00356">
    <property type="entry name" value="LacI"/>
    <property type="match status" value="1"/>
</dbReference>
<accession>A0A1H0QU32</accession>
<evidence type="ECO:0000256" key="2">
    <source>
        <dbReference type="ARBA" id="ARBA00023125"/>
    </source>
</evidence>
<evidence type="ECO:0000256" key="3">
    <source>
        <dbReference type="ARBA" id="ARBA00023163"/>
    </source>
</evidence>
<evidence type="ECO:0000256" key="1">
    <source>
        <dbReference type="ARBA" id="ARBA00023015"/>
    </source>
</evidence>
<dbReference type="PANTHER" id="PTHR30146:SF138">
    <property type="entry name" value="TRANSCRIPTIONAL REGULATORY PROTEIN"/>
    <property type="match status" value="1"/>
</dbReference>
<dbReference type="SUPFAM" id="SSF47413">
    <property type="entry name" value="lambda repressor-like DNA-binding domains"/>
    <property type="match status" value="1"/>
</dbReference>